<dbReference type="SMART" id="SM00530">
    <property type="entry name" value="HTH_XRE"/>
    <property type="match status" value="1"/>
</dbReference>
<dbReference type="Proteomes" id="UP000284605">
    <property type="component" value="Unassembled WGS sequence"/>
</dbReference>
<accession>A0A418W9A9</accession>
<keyword evidence="4" id="KW-1185">Reference proteome</keyword>
<dbReference type="InterPro" id="IPR001387">
    <property type="entry name" value="Cro/C1-type_HTH"/>
</dbReference>
<dbReference type="PANTHER" id="PTHR35010:SF4">
    <property type="entry name" value="BLL5781 PROTEIN"/>
    <property type="match status" value="1"/>
</dbReference>
<dbReference type="CDD" id="cd00093">
    <property type="entry name" value="HTH_XRE"/>
    <property type="match status" value="1"/>
</dbReference>
<protein>
    <submittedName>
        <fullName evidence="3">XRE family transcriptional regulator</fullName>
    </submittedName>
</protein>
<evidence type="ECO:0000259" key="2">
    <source>
        <dbReference type="PROSITE" id="PS50943"/>
    </source>
</evidence>
<dbReference type="EMBL" id="QYUK01000011">
    <property type="protein sequence ID" value="RJF86605.1"/>
    <property type="molecule type" value="Genomic_DNA"/>
</dbReference>
<dbReference type="AlphaFoldDB" id="A0A418W9A9"/>
<sequence>MTQLSGAGNSPNMRGMERVDSTAAKRKPPFALLLKELRTQRRLSQLGLALESEVAQRHISFLESGRARPGRDVILKLATGLDLSLRATNSLLTAAGFAGEVEETPLDAPALTIAKGAIEFLLERIEPCPAILVDADWNVHGSNTGAARLLTAIATPEGAARATGARGLNLVTLLKDEKGLVVPLKEREQLVAHMQGARTVFTPSDLPVALPFLPTTFLTRDRTLSFLTILASLQGSRDVTLEELRVEIFFPADEVTKAWLDEGKAN</sequence>
<organism evidence="3 4">
    <name type="scientific">Oleomonas cavernae</name>
    <dbReference type="NCBI Taxonomy" id="2320859"/>
    <lineage>
        <taxon>Bacteria</taxon>
        <taxon>Pseudomonadati</taxon>
        <taxon>Pseudomonadota</taxon>
        <taxon>Alphaproteobacteria</taxon>
        <taxon>Acetobacterales</taxon>
        <taxon>Acetobacteraceae</taxon>
        <taxon>Oleomonas</taxon>
    </lineage>
</organism>
<feature type="domain" description="HTH cro/C1-type" evidence="2">
    <location>
        <begin position="34"/>
        <end position="88"/>
    </location>
</feature>
<dbReference type="Gene3D" id="1.10.260.40">
    <property type="entry name" value="lambda repressor-like DNA-binding domains"/>
    <property type="match status" value="1"/>
</dbReference>
<comment type="caution">
    <text evidence="3">The sequence shown here is derived from an EMBL/GenBank/DDBJ whole genome shotgun (WGS) entry which is preliminary data.</text>
</comment>
<feature type="compositionally biased region" description="Polar residues" evidence="1">
    <location>
        <begin position="1"/>
        <end position="12"/>
    </location>
</feature>
<name>A0A418W9A9_9PROT</name>
<dbReference type="Pfam" id="PF01381">
    <property type="entry name" value="HTH_3"/>
    <property type="match status" value="1"/>
</dbReference>
<feature type="region of interest" description="Disordered" evidence="1">
    <location>
        <begin position="1"/>
        <end position="24"/>
    </location>
</feature>
<dbReference type="RefSeq" id="WP_119777250.1">
    <property type="nucleotide sequence ID" value="NZ_QYUK01000011.1"/>
</dbReference>
<evidence type="ECO:0000256" key="1">
    <source>
        <dbReference type="SAM" id="MobiDB-lite"/>
    </source>
</evidence>
<dbReference type="InterPro" id="IPR041413">
    <property type="entry name" value="MLTR_LBD"/>
</dbReference>
<dbReference type="Pfam" id="PF17765">
    <property type="entry name" value="MLTR_LBD"/>
    <property type="match status" value="1"/>
</dbReference>
<evidence type="ECO:0000313" key="3">
    <source>
        <dbReference type="EMBL" id="RJF86605.1"/>
    </source>
</evidence>
<dbReference type="GO" id="GO:0003677">
    <property type="term" value="F:DNA binding"/>
    <property type="evidence" value="ECO:0007669"/>
    <property type="project" value="InterPro"/>
</dbReference>
<dbReference type="InterPro" id="IPR010982">
    <property type="entry name" value="Lambda_DNA-bd_dom_sf"/>
</dbReference>
<dbReference type="OrthoDB" id="9785973at2"/>
<dbReference type="PROSITE" id="PS50943">
    <property type="entry name" value="HTH_CROC1"/>
    <property type="match status" value="1"/>
</dbReference>
<evidence type="ECO:0000313" key="4">
    <source>
        <dbReference type="Proteomes" id="UP000284605"/>
    </source>
</evidence>
<gene>
    <name evidence="3" type="ORF">D3874_05870</name>
</gene>
<reference evidence="3 4" key="1">
    <citation type="submission" date="2018-09" db="EMBL/GenBank/DDBJ databases">
        <authorList>
            <person name="Zhu H."/>
        </authorList>
    </citation>
    <scope>NUCLEOTIDE SEQUENCE [LARGE SCALE GENOMIC DNA]</scope>
    <source>
        <strain evidence="3 4">K1W22B-8</strain>
    </source>
</reference>
<dbReference type="PANTHER" id="PTHR35010">
    <property type="entry name" value="BLL4672 PROTEIN-RELATED"/>
    <property type="match status" value="1"/>
</dbReference>
<proteinExistence type="predicted"/>
<dbReference type="SUPFAM" id="SSF47413">
    <property type="entry name" value="lambda repressor-like DNA-binding domains"/>
    <property type="match status" value="1"/>
</dbReference>